<dbReference type="OrthoDB" id="694535at2759"/>
<protein>
    <recommendedName>
        <fullName evidence="3">DUF4219 domain-containing protein</fullName>
    </recommendedName>
</protein>
<gene>
    <name evidence="1" type="ORF">GUJ93_ZPchr0006g45518</name>
</gene>
<dbReference type="AlphaFoldDB" id="A0A8J5SWN1"/>
<dbReference type="Proteomes" id="UP000729402">
    <property type="component" value="Unassembled WGS sequence"/>
</dbReference>
<evidence type="ECO:0008006" key="3">
    <source>
        <dbReference type="Google" id="ProtNLM"/>
    </source>
</evidence>
<reference evidence="1" key="1">
    <citation type="journal article" date="2021" name="bioRxiv">
        <title>Whole Genome Assembly and Annotation of Northern Wild Rice, Zizania palustris L., Supports a Whole Genome Duplication in the Zizania Genus.</title>
        <authorList>
            <person name="Haas M."/>
            <person name="Kono T."/>
            <person name="Macchietto M."/>
            <person name="Millas R."/>
            <person name="McGilp L."/>
            <person name="Shao M."/>
            <person name="Duquette J."/>
            <person name="Hirsch C.N."/>
            <person name="Kimball J."/>
        </authorList>
    </citation>
    <scope>NUCLEOTIDE SEQUENCE</scope>
    <source>
        <tissue evidence="1">Fresh leaf tissue</tissue>
    </source>
</reference>
<keyword evidence="2" id="KW-1185">Reference proteome</keyword>
<sequence length="162" mass="17909">MIIERVVDRSTPAGNFPILTKSNYHDWAALMRVMLQARGLWTTMSDGTSDYTEDRMALEVLSKAVPPEMMGAIATKASAKIAWESLQLRNVGAERVRKARGAVLAKPTEESNIFANFSAWRGWRSEEIARRCYVVGHSSGRHATCPLGRHIAEPPSRLGALA</sequence>
<evidence type="ECO:0000313" key="1">
    <source>
        <dbReference type="EMBL" id="KAG8070343.1"/>
    </source>
</evidence>
<name>A0A8J5SWN1_ZIZPA</name>
<proteinExistence type="predicted"/>
<evidence type="ECO:0000313" key="2">
    <source>
        <dbReference type="Proteomes" id="UP000729402"/>
    </source>
</evidence>
<reference evidence="1" key="2">
    <citation type="submission" date="2021-02" db="EMBL/GenBank/DDBJ databases">
        <authorList>
            <person name="Kimball J.A."/>
            <person name="Haas M.W."/>
            <person name="Macchietto M."/>
            <person name="Kono T."/>
            <person name="Duquette J."/>
            <person name="Shao M."/>
        </authorList>
    </citation>
    <scope>NUCLEOTIDE SEQUENCE</scope>
    <source>
        <tissue evidence="1">Fresh leaf tissue</tissue>
    </source>
</reference>
<organism evidence="1 2">
    <name type="scientific">Zizania palustris</name>
    <name type="common">Northern wild rice</name>
    <dbReference type="NCBI Taxonomy" id="103762"/>
    <lineage>
        <taxon>Eukaryota</taxon>
        <taxon>Viridiplantae</taxon>
        <taxon>Streptophyta</taxon>
        <taxon>Embryophyta</taxon>
        <taxon>Tracheophyta</taxon>
        <taxon>Spermatophyta</taxon>
        <taxon>Magnoliopsida</taxon>
        <taxon>Liliopsida</taxon>
        <taxon>Poales</taxon>
        <taxon>Poaceae</taxon>
        <taxon>BOP clade</taxon>
        <taxon>Oryzoideae</taxon>
        <taxon>Oryzeae</taxon>
        <taxon>Zizaniinae</taxon>
        <taxon>Zizania</taxon>
    </lineage>
</organism>
<accession>A0A8J5SWN1</accession>
<comment type="caution">
    <text evidence="1">The sequence shown here is derived from an EMBL/GenBank/DDBJ whole genome shotgun (WGS) entry which is preliminary data.</text>
</comment>
<dbReference type="EMBL" id="JAAALK010000283">
    <property type="protein sequence ID" value="KAG8070343.1"/>
    <property type="molecule type" value="Genomic_DNA"/>
</dbReference>